<dbReference type="InterPro" id="IPR006664">
    <property type="entry name" value="OMP_bac"/>
</dbReference>
<evidence type="ECO:0000256" key="5">
    <source>
        <dbReference type="PROSITE-ProRule" id="PRU00473"/>
    </source>
</evidence>
<keyword evidence="9" id="KW-1185">Reference proteome</keyword>
<dbReference type="CDD" id="cd07185">
    <property type="entry name" value="OmpA_C-like"/>
    <property type="match status" value="1"/>
</dbReference>
<evidence type="ECO:0000256" key="1">
    <source>
        <dbReference type="ARBA" id="ARBA00004442"/>
    </source>
</evidence>
<keyword evidence="2" id="KW-0732">Signal</keyword>
<evidence type="ECO:0000256" key="4">
    <source>
        <dbReference type="ARBA" id="ARBA00023237"/>
    </source>
</evidence>
<dbReference type="SUPFAM" id="SSF103088">
    <property type="entry name" value="OmpA-like"/>
    <property type="match status" value="1"/>
</dbReference>
<keyword evidence="6" id="KW-1133">Transmembrane helix</keyword>
<dbReference type="PANTHER" id="PTHR30329">
    <property type="entry name" value="STATOR ELEMENT OF FLAGELLAR MOTOR COMPLEX"/>
    <property type="match status" value="1"/>
</dbReference>
<dbReference type="Gene3D" id="3.30.1330.60">
    <property type="entry name" value="OmpA-like domain"/>
    <property type="match status" value="1"/>
</dbReference>
<dbReference type="EMBL" id="CP000085">
    <property type="protein sequence ID" value="ABC35325.1"/>
    <property type="molecule type" value="Genomic_DNA"/>
</dbReference>
<comment type="subcellular location">
    <subcellularLocation>
        <location evidence="1">Cell outer membrane</location>
    </subcellularLocation>
</comment>
<dbReference type="Pfam" id="PF00691">
    <property type="entry name" value="OmpA"/>
    <property type="match status" value="1"/>
</dbReference>
<dbReference type="Pfam" id="PF04355">
    <property type="entry name" value="BamE"/>
    <property type="match status" value="1"/>
</dbReference>
<feature type="transmembrane region" description="Helical" evidence="6">
    <location>
        <begin position="31"/>
        <end position="49"/>
    </location>
</feature>
<evidence type="ECO:0000313" key="8">
    <source>
        <dbReference type="EMBL" id="ABC35325.1"/>
    </source>
</evidence>
<dbReference type="Gene3D" id="3.30.1450.10">
    <property type="match status" value="1"/>
</dbReference>
<proteinExistence type="predicted"/>
<dbReference type="InterPro" id="IPR007450">
    <property type="entry name" value="BamE_dom"/>
</dbReference>
<dbReference type="InterPro" id="IPR037873">
    <property type="entry name" value="BamE-like"/>
</dbReference>
<dbReference type="HOGENOM" id="CLU_016890_11_0_4"/>
<dbReference type="InterPro" id="IPR036737">
    <property type="entry name" value="OmpA-like_sf"/>
</dbReference>
<dbReference type="PANTHER" id="PTHR30329:SF21">
    <property type="entry name" value="LIPOPROTEIN YIAD-RELATED"/>
    <property type="match status" value="1"/>
</dbReference>
<reference evidence="8 9" key="1">
    <citation type="journal article" date="2005" name="BMC Genomics">
        <title>Bacterial genome adaptation to niches: divergence of the potential virulence genes in three Burkholderia species of different survival strategies.</title>
        <authorList>
            <person name="Kim H.S."/>
            <person name="Schell M.A."/>
            <person name="Yu Y."/>
            <person name="Ulrich R.L."/>
            <person name="Sarria S.H."/>
            <person name="Nierman W.C."/>
            <person name="DeShazer D."/>
        </authorList>
    </citation>
    <scope>NUCLEOTIDE SEQUENCE [LARGE SCALE GENOMIC DNA]</scope>
    <source>
        <strain evidence="9">ATCC 700388 / DSM 13276 / CCUG 48851 / CIP 106301 / E264</strain>
    </source>
</reference>
<name>Q2T565_BURTA</name>
<dbReference type="InterPro" id="IPR050330">
    <property type="entry name" value="Bact_OuterMem_StrucFunc"/>
</dbReference>
<gene>
    <name evidence="8" type="ordered locus">BTH_II1488</name>
</gene>
<evidence type="ECO:0000256" key="3">
    <source>
        <dbReference type="ARBA" id="ARBA00023136"/>
    </source>
</evidence>
<dbReference type="PROSITE" id="PS51123">
    <property type="entry name" value="OMPA_2"/>
    <property type="match status" value="1"/>
</dbReference>
<keyword evidence="4" id="KW-0998">Cell outer membrane</keyword>
<dbReference type="Proteomes" id="UP000001930">
    <property type="component" value="Chromosome II"/>
</dbReference>
<evidence type="ECO:0000313" key="9">
    <source>
        <dbReference type="Proteomes" id="UP000001930"/>
    </source>
</evidence>
<evidence type="ECO:0000256" key="6">
    <source>
        <dbReference type="SAM" id="Phobius"/>
    </source>
</evidence>
<dbReference type="InterPro" id="IPR006665">
    <property type="entry name" value="OmpA-like"/>
</dbReference>
<keyword evidence="6" id="KW-0812">Transmembrane</keyword>
<keyword evidence="8" id="KW-0449">Lipoprotein</keyword>
<dbReference type="GO" id="GO:0009279">
    <property type="term" value="C:cell outer membrane"/>
    <property type="evidence" value="ECO:0007669"/>
    <property type="project" value="UniProtKB-SubCell"/>
</dbReference>
<keyword evidence="3 5" id="KW-0472">Membrane</keyword>
<evidence type="ECO:0000256" key="2">
    <source>
        <dbReference type="ARBA" id="ARBA00022729"/>
    </source>
</evidence>
<organism evidence="8 9">
    <name type="scientific">Burkholderia thailandensis (strain ATCC 700388 / DSM 13276 / CCUG 48851 / CIP 106301 / E264)</name>
    <dbReference type="NCBI Taxonomy" id="271848"/>
    <lineage>
        <taxon>Bacteria</taxon>
        <taxon>Pseudomonadati</taxon>
        <taxon>Pseudomonadota</taxon>
        <taxon>Betaproteobacteria</taxon>
        <taxon>Burkholderiales</taxon>
        <taxon>Burkholderiaceae</taxon>
        <taxon>Burkholderia</taxon>
        <taxon>pseudomallei group</taxon>
    </lineage>
</organism>
<dbReference type="KEGG" id="bte:BTH_II1488"/>
<dbReference type="PRINTS" id="PR01021">
    <property type="entry name" value="OMPADOMAIN"/>
</dbReference>
<accession>Q2T565</accession>
<protein>
    <submittedName>
        <fullName evidence="8">Outer membrane lipoprotein, OmpA/SmpA/OmlA family</fullName>
    </submittedName>
</protein>
<evidence type="ECO:0000259" key="7">
    <source>
        <dbReference type="PROSITE" id="PS51123"/>
    </source>
</evidence>
<dbReference type="AlphaFoldDB" id="Q2T565"/>
<feature type="domain" description="OmpA-like" evidence="7">
    <location>
        <begin position="168"/>
        <end position="297"/>
    </location>
</feature>
<sequence length="298" mass="32641">MVTRVAYGGRRTAVRGDDKESNMKMNRISKYVAAAGIFGALLAGCGMAPKTAPDGSVGFPARDSAWLKEGTFVNAENLRQIGPGLDKNQVYALIGEPHFSEGIIGVHVWNYVFNFRTGPGASDVVTCQYQIQYDDRYRVKSTYWKDSACKALADGPKPAPAVQTAPRDDVKQFTLDYQLLFPFDKSALRDLLPAGRAELDRIAATLEQQYQHIRSVRVTGYTDRLGTNTYNRQLSLARAEAIREYLTTRGLPGNLIVAQGLGKADPVSNGCPDGHSAEAIACLAPDRRVRIDVAGERR</sequence>